<evidence type="ECO:0000256" key="1">
    <source>
        <dbReference type="SAM" id="MobiDB-lite"/>
    </source>
</evidence>
<accession>A0A5B9VWI6</accession>
<protein>
    <submittedName>
        <fullName evidence="3">Glycosyltransferase EpsH</fullName>
        <ecNumber evidence="3">2.4.-.-</ecNumber>
    </submittedName>
</protein>
<feature type="compositionally biased region" description="Basic and acidic residues" evidence="1">
    <location>
        <begin position="1285"/>
        <end position="1296"/>
    </location>
</feature>
<keyword evidence="3" id="KW-0808">Transferase</keyword>
<feature type="domain" description="Glycosyltransferase 2-like" evidence="2">
    <location>
        <begin position="770"/>
        <end position="882"/>
    </location>
</feature>
<dbReference type="Gene3D" id="3.90.550.10">
    <property type="entry name" value="Spore Coat Polysaccharide Biosynthesis Protein SpsA, Chain A"/>
    <property type="match status" value="4"/>
</dbReference>
<dbReference type="EC" id="2.4.-.-" evidence="3"/>
<keyword evidence="4" id="KW-1185">Reference proteome</keyword>
<dbReference type="Proteomes" id="UP000324233">
    <property type="component" value="Chromosome"/>
</dbReference>
<dbReference type="RefSeq" id="WP_168221637.1">
    <property type="nucleotide sequence ID" value="NZ_CP042997.1"/>
</dbReference>
<dbReference type="SUPFAM" id="SSF53448">
    <property type="entry name" value="Nucleotide-diphospho-sugar transferases"/>
    <property type="match status" value="4"/>
</dbReference>
<feature type="domain" description="Glycosyltransferase 2-like" evidence="2">
    <location>
        <begin position="332"/>
        <end position="514"/>
    </location>
</feature>
<evidence type="ECO:0000259" key="2">
    <source>
        <dbReference type="Pfam" id="PF00535"/>
    </source>
</evidence>
<evidence type="ECO:0000313" key="4">
    <source>
        <dbReference type="Proteomes" id="UP000324233"/>
    </source>
</evidence>
<proteinExistence type="predicted"/>
<feature type="compositionally biased region" description="Basic and acidic residues" evidence="1">
    <location>
        <begin position="1235"/>
        <end position="1264"/>
    </location>
</feature>
<name>A0A5B9VWI6_9BACT</name>
<dbReference type="EMBL" id="CP042997">
    <property type="protein sequence ID" value="QEH32816.1"/>
    <property type="molecule type" value="Genomic_DNA"/>
</dbReference>
<sequence>MPESEGRSQEYPNLLEDGQEEGRFLRSRRWLLDAGVQDSIGLLRGLRGEAARLAEMEGRPVFSLLAVLRDPHPQHLRELILSCRCQSYQDWELILVDDGSRDRGHMEMVEEWAARDPRVRPIAREIPGGDSHARNVAAAAATGDFLSVVDADGILHPMALGILARHLREDPAVNLVFTNELELERDSDRPVAHLLKPPFDAFTLLRIPYLGRLVAMRRDLVLQVADGGPIFRQELDGIEEHDLWLRLALSGRVVARHVPLYAYSRREGSAEAAAARHAALPEKRAALLHRHVPRAYPGATWTSRPADGPSPLVASSVWITGLPGRPRPGLLIVVPFKDQADTTLACLDAIERQVHSLDIRVVLVDNNSAEPETGTKLAAWLGRPRGGRYEVLEDRGAFNFARLNNAAVARFGGDRDLILFLNNDVELSTPQALQVMAMQLLACPDAGFVGIKLNYPGGRGVQHGGVRFVEHMLGSGYPQLVHANSPQEFVDADRVALCVTFACAMTRRETFESLGGLEERFVPNGFGDVDISLRALAAGYRHYYLGSLEGVHHESLSRGSSNEDVEFSTLHERHGRVIAEWRMRHLFRAARHPWPVASPLQGAGVEAVHPAGMPLRYRIADRAANALRRLLGPGYGPCRTAAVRAVKLARRFRSLAAIFSALRAAIKPIPLLGPAAAWGIRSGRRAIRSARIAKAVAGHVLREPRAVKRLGGALSAGGVEGLLRELAEQLPELPLQPYAAALQFRKSRPTPERLASLRSRDWPADAPKFSVIVPVYNTREAWLREMLGSVLGQTYPHWELICVDDASPSPRVREVLEEFAASDPRIVPILERRNRGVAAATNRGLEAASGDYVAFLDHDDSLEPHALQAFAEAVLRDRPDMLYSDEAVTGERLDKVLRVDLRPDFSYDHYLGHPYFVHLIAARTSIVRGVGGLDEGLAISQDVDLNLRLIEACETVCHVPEVLYRWRTHVGSLGHRKMDECTEVTRGVLERHFRRTGQRAEFEDRIHFNHRDVRFLPPQGLRVAVLVTPSGIPGRTEECLAGLGRSLDRALADVVVLDPRDGVGLARRLNEAVGGLEGAYTHLLFLDDAIRAGDRGWLEHMLGFASRRDVGVVGALMLNDRRRVVHSGLAIRRDGRIVASHRGSPFRHWIAGRNPGRIGELLASHDVSAVAGACLLTGVGVFEGLGGFDEGYNAGRHDADYCLRAAESGYKVVLDAYAVHRLADARAEDAILRGSPDDDARFRERHGGRIERGDPFDRAADEGSARPPRTTRIDLPSSPKGARPARVELHGPDESKRRPHDPPAGASRRGASDLDRERYPWGMKAGNPE</sequence>
<dbReference type="GO" id="GO:0016757">
    <property type="term" value="F:glycosyltransferase activity"/>
    <property type="evidence" value="ECO:0007669"/>
    <property type="project" value="UniProtKB-KW"/>
</dbReference>
<dbReference type="Pfam" id="PF00535">
    <property type="entry name" value="Glycos_transf_2"/>
    <property type="match status" value="3"/>
</dbReference>
<gene>
    <name evidence="3" type="primary">epsH</name>
    <name evidence="3" type="ORF">OJF2_13000</name>
</gene>
<reference evidence="3 4" key="1">
    <citation type="submission" date="2019-08" db="EMBL/GenBank/DDBJ databases">
        <title>Deep-cultivation of Planctomycetes and their phenomic and genomic characterization uncovers novel biology.</title>
        <authorList>
            <person name="Wiegand S."/>
            <person name="Jogler M."/>
            <person name="Boedeker C."/>
            <person name="Pinto D."/>
            <person name="Vollmers J."/>
            <person name="Rivas-Marin E."/>
            <person name="Kohn T."/>
            <person name="Peeters S.H."/>
            <person name="Heuer A."/>
            <person name="Rast P."/>
            <person name="Oberbeckmann S."/>
            <person name="Bunk B."/>
            <person name="Jeske O."/>
            <person name="Meyerdierks A."/>
            <person name="Storesund J.E."/>
            <person name="Kallscheuer N."/>
            <person name="Luecker S."/>
            <person name="Lage O.M."/>
            <person name="Pohl T."/>
            <person name="Merkel B.J."/>
            <person name="Hornburger P."/>
            <person name="Mueller R.-W."/>
            <person name="Bruemmer F."/>
            <person name="Labrenz M."/>
            <person name="Spormann A.M."/>
            <person name="Op den Camp H."/>
            <person name="Overmann J."/>
            <person name="Amann R."/>
            <person name="Jetten M.S.M."/>
            <person name="Mascher T."/>
            <person name="Medema M.H."/>
            <person name="Devos D.P."/>
            <person name="Kaster A.-K."/>
            <person name="Ovreas L."/>
            <person name="Rohde M."/>
            <person name="Galperin M.Y."/>
            <person name="Jogler C."/>
        </authorList>
    </citation>
    <scope>NUCLEOTIDE SEQUENCE [LARGE SCALE GENOMIC DNA]</scope>
    <source>
        <strain evidence="3 4">OJF2</strain>
    </source>
</reference>
<dbReference type="KEGG" id="agv:OJF2_13000"/>
<feature type="compositionally biased region" description="Basic and acidic residues" evidence="1">
    <location>
        <begin position="1310"/>
        <end position="1319"/>
    </location>
</feature>
<dbReference type="InterPro" id="IPR029044">
    <property type="entry name" value="Nucleotide-diphossugar_trans"/>
</dbReference>
<dbReference type="InterPro" id="IPR001173">
    <property type="entry name" value="Glyco_trans_2-like"/>
</dbReference>
<feature type="domain" description="Glycosyltransferase 2-like" evidence="2">
    <location>
        <begin position="75"/>
        <end position="177"/>
    </location>
</feature>
<organism evidence="3 4">
    <name type="scientific">Aquisphaera giovannonii</name>
    <dbReference type="NCBI Taxonomy" id="406548"/>
    <lineage>
        <taxon>Bacteria</taxon>
        <taxon>Pseudomonadati</taxon>
        <taxon>Planctomycetota</taxon>
        <taxon>Planctomycetia</taxon>
        <taxon>Isosphaerales</taxon>
        <taxon>Isosphaeraceae</taxon>
        <taxon>Aquisphaera</taxon>
    </lineage>
</organism>
<dbReference type="PANTHER" id="PTHR43179:SF7">
    <property type="entry name" value="RHAMNOSYLTRANSFERASE WBBL"/>
    <property type="match status" value="1"/>
</dbReference>
<keyword evidence="3" id="KW-0328">Glycosyltransferase</keyword>
<evidence type="ECO:0000313" key="3">
    <source>
        <dbReference type="EMBL" id="QEH32816.1"/>
    </source>
</evidence>
<feature type="region of interest" description="Disordered" evidence="1">
    <location>
        <begin position="1235"/>
        <end position="1329"/>
    </location>
</feature>
<dbReference type="CDD" id="cd04184">
    <property type="entry name" value="GT2_RfbC_Mx_like"/>
    <property type="match status" value="1"/>
</dbReference>
<dbReference type="PANTHER" id="PTHR43179">
    <property type="entry name" value="RHAMNOSYLTRANSFERASE WBBL"/>
    <property type="match status" value="1"/>
</dbReference>